<feature type="domain" description="HTH cro/C1-type" evidence="2">
    <location>
        <begin position="8"/>
        <end position="62"/>
    </location>
</feature>
<dbReference type="CDD" id="cd00093">
    <property type="entry name" value="HTH_XRE"/>
    <property type="match status" value="1"/>
</dbReference>
<dbReference type="InterPro" id="IPR010982">
    <property type="entry name" value="Lambda_DNA-bd_dom_sf"/>
</dbReference>
<sequence>MTNLPERLLEMRNALNQTQTDIAKGSNLSLRQYQRIENNESEPKLTALIALADYFEVSLDYLVGRTDEK</sequence>
<organism evidence="3">
    <name type="scientific">Enterococcus faecium</name>
    <name type="common">Streptococcus faecium</name>
    <dbReference type="NCBI Taxonomy" id="1352"/>
    <lineage>
        <taxon>Bacteria</taxon>
        <taxon>Bacillati</taxon>
        <taxon>Bacillota</taxon>
        <taxon>Bacilli</taxon>
        <taxon>Lactobacillales</taxon>
        <taxon>Enterococcaceae</taxon>
        <taxon>Enterococcus</taxon>
    </lineage>
</organism>
<dbReference type="PANTHER" id="PTHR46558">
    <property type="entry name" value="TRACRIPTIONAL REGULATORY PROTEIN-RELATED-RELATED"/>
    <property type="match status" value="1"/>
</dbReference>
<dbReference type="PANTHER" id="PTHR46558:SF11">
    <property type="entry name" value="HTH-TYPE TRANSCRIPTIONAL REGULATOR XRE"/>
    <property type="match status" value="1"/>
</dbReference>
<dbReference type="Pfam" id="PF01381">
    <property type="entry name" value="HTH_3"/>
    <property type="match status" value="1"/>
</dbReference>
<name>A0A6A8NGB3_ENTFC</name>
<dbReference type="Gene3D" id="1.10.260.40">
    <property type="entry name" value="lambda repressor-like DNA-binding domains"/>
    <property type="match status" value="1"/>
</dbReference>
<gene>
    <name evidence="3" type="ORF">GKZ95_03970</name>
</gene>
<dbReference type="RefSeq" id="WP_154731715.1">
    <property type="nucleotide sequence ID" value="NZ_JACYYY010000002.1"/>
</dbReference>
<dbReference type="InterPro" id="IPR001387">
    <property type="entry name" value="Cro/C1-type_HTH"/>
</dbReference>
<dbReference type="SMART" id="SM00530">
    <property type="entry name" value="HTH_XRE"/>
    <property type="match status" value="1"/>
</dbReference>
<dbReference type="AlphaFoldDB" id="A0A6A8NGB3"/>
<proteinExistence type="predicted"/>
<keyword evidence="1" id="KW-0238">DNA-binding</keyword>
<dbReference type="GO" id="GO:0003677">
    <property type="term" value="F:DNA binding"/>
    <property type="evidence" value="ECO:0007669"/>
    <property type="project" value="UniProtKB-KW"/>
</dbReference>
<dbReference type="PROSITE" id="PS50943">
    <property type="entry name" value="HTH_CROC1"/>
    <property type="match status" value="1"/>
</dbReference>
<reference evidence="3" key="1">
    <citation type="submission" date="2019-10" db="EMBL/GenBank/DDBJ databases">
        <title>Identification of the same linezolid-resistant Tn6246::fexB-poxtA-carrying Enterococcus faecium strain colonizing a hospitalized patient and bovines in different continents.</title>
        <authorList>
            <person name="Tedim A.P."/>
            <person name="Freitas A.R."/>
            <person name="Novais C."/>
            <person name="Duarte B."/>
            <person name="Elghaieb H."/>
            <person name="Abbassi M.S."/>
            <person name="Peixe L."/>
        </authorList>
    </citation>
    <scope>NUCLEOTIDE SEQUENCE</scope>
    <source>
        <strain evidence="3">2FEZ</strain>
    </source>
</reference>
<dbReference type="SUPFAM" id="SSF47413">
    <property type="entry name" value="lambda repressor-like DNA-binding domains"/>
    <property type="match status" value="1"/>
</dbReference>
<evidence type="ECO:0000313" key="3">
    <source>
        <dbReference type="EMBL" id="MTD35039.1"/>
    </source>
</evidence>
<accession>A0A6A8NGB3</accession>
<comment type="caution">
    <text evidence="3">The sequence shown here is derived from an EMBL/GenBank/DDBJ whole genome shotgun (WGS) entry which is preliminary data.</text>
</comment>
<protein>
    <submittedName>
        <fullName evidence="3">Helix-turn-helix domain-containing protein</fullName>
    </submittedName>
</protein>
<dbReference type="EMBL" id="WLYP01000002">
    <property type="protein sequence ID" value="MTD35039.1"/>
    <property type="molecule type" value="Genomic_DNA"/>
</dbReference>
<evidence type="ECO:0000256" key="1">
    <source>
        <dbReference type="ARBA" id="ARBA00023125"/>
    </source>
</evidence>
<evidence type="ECO:0000259" key="2">
    <source>
        <dbReference type="PROSITE" id="PS50943"/>
    </source>
</evidence>